<dbReference type="OrthoDB" id="3078181at2"/>
<dbReference type="GO" id="GO:0004175">
    <property type="term" value="F:endopeptidase activity"/>
    <property type="evidence" value="ECO:0007669"/>
    <property type="project" value="UniProtKB-ARBA"/>
</dbReference>
<keyword evidence="1" id="KW-0472">Membrane</keyword>
<evidence type="ECO:0000256" key="1">
    <source>
        <dbReference type="SAM" id="Phobius"/>
    </source>
</evidence>
<sequence>MPAAASLAPTDAPPAISLKLLPAAIVVTSAIPLFGFEERLVGYPWLLVGLIVAYFVDRELMRDLGIIAAGLIVVSTVSVKADISWPNFFLLGFVLSLAVAVPFVLDRFVFRRKVIRFPWRGGQKWQPWEKSYLFAVPFLGWLILPFYFIQSGSYQNWPAVSEPSEVLRLFIGVNAVGIWDELFFICTVYVLLLRHFPVLTANILQAIVFVSFLWELGYQAWAPLMTIPFALLQGWIFHRTKSLTYVIIVHLLFDLVVFLAIVHAHNPGVFGFFLIESPGS</sequence>
<feature type="transmembrane region" description="Helical" evidence="1">
    <location>
        <begin position="131"/>
        <end position="149"/>
    </location>
</feature>
<feature type="transmembrane region" description="Helical" evidence="1">
    <location>
        <begin position="40"/>
        <end position="57"/>
    </location>
</feature>
<accession>A0A840XQX4</accession>
<organism evidence="3 4">
    <name type="scientific">Microcella frigidaquae</name>
    <dbReference type="NCBI Taxonomy" id="424758"/>
    <lineage>
        <taxon>Bacteria</taxon>
        <taxon>Bacillati</taxon>
        <taxon>Actinomycetota</taxon>
        <taxon>Actinomycetes</taxon>
        <taxon>Micrococcales</taxon>
        <taxon>Microbacteriaceae</taxon>
        <taxon>Microcella</taxon>
    </lineage>
</organism>
<feature type="transmembrane region" description="Helical" evidence="1">
    <location>
        <begin position="220"/>
        <end position="237"/>
    </location>
</feature>
<gene>
    <name evidence="3" type="ORF">BJ959_002444</name>
</gene>
<dbReference type="InterPro" id="IPR003675">
    <property type="entry name" value="Rce1/LyrA-like_dom"/>
</dbReference>
<dbReference type="RefSeq" id="WP_153982357.1">
    <property type="nucleotide sequence ID" value="NZ_BAAANZ010000007.1"/>
</dbReference>
<feature type="transmembrane region" description="Helical" evidence="1">
    <location>
        <begin position="198"/>
        <end position="214"/>
    </location>
</feature>
<feature type="transmembrane region" description="Helical" evidence="1">
    <location>
        <begin position="169"/>
        <end position="191"/>
    </location>
</feature>
<dbReference type="GO" id="GO:0006508">
    <property type="term" value="P:proteolysis"/>
    <property type="evidence" value="ECO:0007669"/>
    <property type="project" value="UniProtKB-KW"/>
</dbReference>
<proteinExistence type="predicted"/>
<protein>
    <submittedName>
        <fullName evidence="3">Membrane protease YdiL (CAAX protease family)</fullName>
    </submittedName>
</protein>
<feature type="transmembrane region" description="Helical" evidence="1">
    <location>
        <begin position="89"/>
        <end position="110"/>
    </location>
</feature>
<dbReference type="EMBL" id="JACHBS010000001">
    <property type="protein sequence ID" value="MBB5618948.1"/>
    <property type="molecule type" value="Genomic_DNA"/>
</dbReference>
<name>A0A840XQX4_9MICO</name>
<keyword evidence="4" id="KW-1185">Reference proteome</keyword>
<evidence type="ECO:0000313" key="3">
    <source>
        <dbReference type="EMBL" id="MBB5618948.1"/>
    </source>
</evidence>
<dbReference type="Proteomes" id="UP000552883">
    <property type="component" value="Unassembled WGS sequence"/>
</dbReference>
<comment type="caution">
    <text evidence="3">The sequence shown here is derived from an EMBL/GenBank/DDBJ whole genome shotgun (WGS) entry which is preliminary data.</text>
</comment>
<feature type="domain" description="CAAX prenyl protease 2/Lysostaphin resistance protein A-like" evidence="2">
    <location>
        <begin position="165"/>
        <end position="256"/>
    </location>
</feature>
<feature type="transmembrane region" description="Helical" evidence="1">
    <location>
        <begin position="12"/>
        <end position="34"/>
    </location>
</feature>
<keyword evidence="3" id="KW-0645">Protease</keyword>
<reference evidence="3 4" key="1">
    <citation type="submission" date="2020-08" db="EMBL/GenBank/DDBJ databases">
        <title>Sequencing the genomes of 1000 actinobacteria strains.</title>
        <authorList>
            <person name="Klenk H.-P."/>
        </authorList>
    </citation>
    <scope>NUCLEOTIDE SEQUENCE [LARGE SCALE GENOMIC DNA]</scope>
    <source>
        <strain evidence="3 4">DSM 23889</strain>
    </source>
</reference>
<feature type="transmembrane region" description="Helical" evidence="1">
    <location>
        <begin position="244"/>
        <end position="264"/>
    </location>
</feature>
<evidence type="ECO:0000259" key="2">
    <source>
        <dbReference type="Pfam" id="PF02517"/>
    </source>
</evidence>
<keyword evidence="1" id="KW-0812">Transmembrane</keyword>
<dbReference type="Pfam" id="PF02517">
    <property type="entry name" value="Rce1-like"/>
    <property type="match status" value="1"/>
</dbReference>
<dbReference type="AlphaFoldDB" id="A0A840XQX4"/>
<keyword evidence="1" id="KW-1133">Transmembrane helix</keyword>
<dbReference type="GO" id="GO:0080120">
    <property type="term" value="P:CAAX-box protein maturation"/>
    <property type="evidence" value="ECO:0007669"/>
    <property type="project" value="UniProtKB-ARBA"/>
</dbReference>
<keyword evidence="3" id="KW-0378">Hydrolase</keyword>
<evidence type="ECO:0000313" key="4">
    <source>
        <dbReference type="Proteomes" id="UP000552883"/>
    </source>
</evidence>